<sequence>MKHENLSAELLIGTQSSSERIQTQLKKPGYWVGNYFNYFITLAHRSDDWKKILETWDGLPPDEFMADGGKYRRRRFSELQYDVQNDEISILPHQPFFQDKYNNTLNGGRDRHFEPITPYVATHPFLKRMIRDYVAIFSRYKNVSSWKIYLHQVRITSSKDIPGFPTPEGIHKDGVTFSSLFCVNRTENCAGAENSIYDNDKELIETFTLKRFGDLVLFDDSKIYHSVSRMNSSNDQAASRDMLFLEFTAQGDENV</sequence>
<comment type="caution">
    <text evidence="1">The sequence shown here is derived from an EMBL/GenBank/DDBJ whole genome shotgun (WGS) entry which is preliminary data.</text>
</comment>
<keyword evidence="1" id="KW-0560">Oxidoreductase</keyword>
<proteinExistence type="predicted"/>
<gene>
    <name evidence="1" type="ORF">KVG95_22335</name>
</gene>
<dbReference type="InterPro" id="IPR018724">
    <property type="entry name" value="2OG-Fe_dioxygenase"/>
</dbReference>
<evidence type="ECO:0000313" key="2">
    <source>
        <dbReference type="Proteomes" id="UP000886900"/>
    </source>
</evidence>
<protein>
    <submittedName>
        <fullName evidence="1">2OG-Fe dioxygenase family protein</fullName>
    </submittedName>
</protein>
<evidence type="ECO:0000313" key="1">
    <source>
        <dbReference type="EMBL" id="MBV4466060.1"/>
    </source>
</evidence>
<dbReference type="Pfam" id="PF10014">
    <property type="entry name" value="2OG-Fe_Oxy_2"/>
    <property type="match status" value="1"/>
</dbReference>
<name>A0ABS6Q016_9PSED</name>
<keyword evidence="1" id="KW-0223">Dioxygenase</keyword>
<dbReference type="EMBL" id="JAHSTV010000011">
    <property type="protein sequence ID" value="MBV4466060.1"/>
    <property type="molecule type" value="Genomic_DNA"/>
</dbReference>
<organism evidence="1 2">
    <name type="scientific">Pseudomonas farris</name>
    <dbReference type="NCBI Taxonomy" id="2841207"/>
    <lineage>
        <taxon>Bacteria</taxon>
        <taxon>Pseudomonadati</taxon>
        <taxon>Pseudomonadota</taxon>
        <taxon>Gammaproteobacteria</taxon>
        <taxon>Pseudomonadales</taxon>
        <taxon>Pseudomonadaceae</taxon>
        <taxon>Pseudomonas</taxon>
    </lineage>
</organism>
<reference evidence="1" key="1">
    <citation type="submission" date="2021-06" db="EMBL/GenBank/DDBJ databases">
        <title>Updating the genus Pseudomonas: Description of 43 new species and partition of the Pseudomonas putida group.</title>
        <authorList>
            <person name="Girard L."/>
            <person name="Lood C."/>
            <person name="Vandamme P."/>
            <person name="Rokni-Zadeh H."/>
            <person name="Van Noort V."/>
            <person name="Hofte M."/>
            <person name="Lavigne R."/>
            <person name="De Mot R."/>
        </authorList>
    </citation>
    <scope>NUCLEOTIDE SEQUENCE</scope>
    <source>
        <strain evidence="1">SWRI79</strain>
    </source>
</reference>
<dbReference type="GO" id="GO:0051213">
    <property type="term" value="F:dioxygenase activity"/>
    <property type="evidence" value="ECO:0007669"/>
    <property type="project" value="UniProtKB-KW"/>
</dbReference>
<dbReference type="RefSeq" id="WP_217857994.1">
    <property type="nucleotide sequence ID" value="NZ_JAHSTV010000011.1"/>
</dbReference>
<keyword evidence="2" id="KW-1185">Reference proteome</keyword>
<dbReference type="Proteomes" id="UP000886900">
    <property type="component" value="Unassembled WGS sequence"/>
</dbReference>
<accession>A0ABS6Q016</accession>